<feature type="transmembrane region" description="Helical" evidence="7">
    <location>
        <begin position="167"/>
        <end position="185"/>
    </location>
</feature>
<gene>
    <name evidence="9" type="ORF">ACFQ5K_06200</name>
</gene>
<keyword evidence="5 7" id="KW-1133">Transmembrane helix</keyword>
<dbReference type="PANTHER" id="PTHR23513:SF6">
    <property type="entry name" value="MAJOR FACILITATOR SUPERFAMILY ASSOCIATED DOMAIN-CONTAINING PROTEIN"/>
    <property type="match status" value="1"/>
</dbReference>
<evidence type="ECO:0000256" key="6">
    <source>
        <dbReference type="ARBA" id="ARBA00023136"/>
    </source>
</evidence>
<keyword evidence="2" id="KW-0813">Transport</keyword>
<dbReference type="PANTHER" id="PTHR23513">
    <property type="entry name" value="INTEGRAL MEMBRANE EFFLUX PROTEIN-RELATED"/>
    <property type="match status" value="1"/>
</dbReference>
<evidence type="ECO:0000256" key="3">
    <source>
        <dbReference type="ARBA" id="ARBA00022475"/>
    </source>
</evidence>
<evidence type="ECO:0000256" key="2">
    <source>
        <dbReference type="ARBA" id="ARBA00022448"/>
    </source>
</evidence>
<dbReference type="CDD" id="cd06173">
    <property type="entry name" value="MFS_MefA_like"/>
    <property type="match status" value="1"/>
</dbReference>
<organism evidence="9 10">
    <name type="scientific">Lacticaseibacillus hegangensis</name>
    <dbReference type="NCBI Taxonomy" id="2486010"/>
    <lineage>
        <taxon>Bacteria</taxon>
        <taxon>Bacillati</taxon>
        <taxon>Bacillota</taxon>
        <taxon>Bacilli</taxon>
        <taxon>Lactobacillales</taxon>
        <taxon>Lactobacillaceae</taxon>
        <taxon>Lacticaseibacillus</taxon>
    </lineage>
</organism>
<reference evidence="10" key="1">
    <citation type="journal article" date="2019" name="Int. J. Syst. Evol. Microbiol.">
        <title>The Global Catalogue of Microorganisms (GCM) 10K type strain sequencing project: providing services to taxonomists for standard genome sequencing and annotation.</title>
        <authorList>
            <consortium name="The Broad Institute Genomics Platform"/>
            <consortium name="The Broad Institute Genome Sequencing Center for Infectious Disease"/>
            <person name="Wu L."/>
            <person name="Ma J."/>
        </authorList>
    </citation>
    <scope>NUCLEOTIDE SEQUENCE [LARGE SCALE GENOMIC DNA]</scope>
    <source>
        <strain evidence="10">CCM 8912</strain>
    </source>
</reference>
<keyword evidence="3" id="KW-1003">Cell membrane</keyword>
<feature type="transmembrane region" description="Helical" evidence="7">
    <location>
        <begin position="7"/>
        <end position="32"/>
    </location>
</feature>
<feature type="transmembrane region" description="Helical" evidence="7">
    <location>
        <begin position="219"/>
        <end position="237"/>
    </location>
</feature>
<feature type="transmembrane region" description="Helical" evidence="7">
    <location>
        <begin position="311"/>
        <end position="332"/>
    </location>
</feature>
<feature type="transmembrane region" description="Helical" evidence="7">
    <location>
        <begin position="38"/>
        <end position="63"/>
    </location>
</feature>
<feature type="domain" description="Major facilitator superfamily (MFS) profile" evidence="8">
    <location>
        <begin position="219"/>
        <end position="422"/>
    </location>
</feature>
<feature type="transmembrane region" description="Helical" evidence="7">
    <location>
        <begin position="353"/>
        <end position="375"/>
    </location>
</feature>
<feature type="transmembrane region" description="Helical" evidence="7">
    <location>
        <begin position="286"/>
        <end position="305"/>
    </location>
</feature>
<dbReference type="Pfam" id="PF07690">
    <property type="entry name" value="MFS_1"/>
    <property type="match status" value="1"/>
</dbReference>
<accession>A0ABW4CXA7</accession>
<dbReference type="PROSITE" id="PS50850">
    <property type="entry name" value="MFS"/>
    <property type="match status" value="1"/>
</dbReference>
<evidence type="ECO:0000256" key="4">
    <source>
        <dbReference type="ARBA" id="ARBA00022692"/>
    </source>
</evidence>
<keyword evidence="4 7" id="KW-0812">Transmembrane</keyword>
<feature type="transmembrane region" description="Helical" evidence="7">
    <location>
        <begin position="70"/>
        <end position="90"/>
    </location>
</feature>
<proteinExistence type="predicted"/>
<evidence type="ECO:0000313" key="10">
    <source>
        <dbReference type="Proteomes" id="UP001597212"/>
    </source>
</evidence>
<dbReference type="Gene3D" id="1.20.1250.20">
    <property type="entry name" value="MFS general substrate transporter like domains"/>
    <property type="match status" value="1"/>
</dbReference>
<keyword evidence="6 7" id="KW-0472">Membrane</keyword>
<dbReference type="InterPro" id="IPR020846">
    <property type="entry name" value="MFS_dom"/>
</dbReference>
<dbReference type="EMBL" id="JBHTOK010000053">
    <property type="protein sequence ID" value="MFD1440958.1"/>
    <property type="molecule type" value="Genomic_DNA"/>
</dbReference>
<dbReference type="SUPFAM" id="SSF103473">
    <property type="entry name" value="MFS general substrate transporter"/>
    <property type="match status" value="1"/>
</dbReference>
<sequence length="422" mass="45114">MKQSIKLPLIGTITFSQLGSAILSFVLSLAVLKETKSATAFGLVVMVSSAISIVASPFLGVLVDRLNKRLVLFCSQVISIAALAAFFIYLKSGGTTNVIAVCTLNVFLELSDSLYGTALLASAVHIASDEGELTTFNSLDQSFTALCSLVGPLVAGALYQLLQVTTFVWLEMVSEALALVFVIAIPMHKKAIAMSEADEEADTSLWLGATVRYLRHQKLILLFAFGMLLLNLLFASLDVGLPYLMVRYFAGHTMMIAIIEVAVPVGLILASIIYPMINYKGKFFRPVFLAWTGFAIVLALLGLSIDLFHNSFLGFSSLLIAATLLLGVSISVGKIPLLSYFETRIPAHQQGRVFSLLDSLAQVTTPVGTVLYGVLFDHADAGLVFLVSGVLLAAAVAGIFLVGRPTLRTLVQSPVKTTPDAG</sequence>
<dbReference type="Proteomes" id="UP001597212">
    <property type="component" value="Unassembled WGS sequence"/>
</dbReference>
<comment type="caution">
    <text evidence="9">The sequence shown here is derived from an EMBL/GenBank/DDBJ whole genome shotgun (WGS) entry which is preliminary data.</text>
</comment>
<feature type="transmembrane region" description="Helical" evidence="7">
    <location>
        <begin position="249"/>
        <end position="274"/>
    </location>
</feature>
<evidence type="ECO:0000259" key="8">
    <source>
        <dbReference type="PROSITE" id="PS50850"/>
    </source>
</evidence>
<evidence type="ECO:0000313" key="9">
    <source>
        <dbReference type="EMBL" id="MFD1440958.1"/>
    </source>
</evidence>
<name>A0ABW4CXA7_9LACO</name>
<evidence type="ECO:0000256" key="7">
    <source>
        <dbReference type="SAM" id="Phobius"/>
    </source>
</evidence>
<dbReference type="InterPro" id="IPR011701">
    <property type="entry name" value="MFS"/>
</dbReference>
<comment type="subcellular location">
    <subcellularLocation>
        <location evidence="1">Cell membrane</location>
        <topology evidence="1">Multi-pass membrane protein</topology>
    </subcellularLocation>
</comment>
<evidence type="ECO:0000256" key="1">
    <source>
        <dbReference type="ARBA" id="ARBA00004651"/>
    </source>
</evidence>
<dbReference type="RefSeq" id="WP_125758060.1">
    <property type="nucleotide sequence ID" value="NZ_JBHTOK010000053.1"/>
</dbReference>
<protein>
    <submittedName>
        <fullName evidence="9">MFS transporter</fullName>
    </submittedName>
</protein>
<feature type="transmembrane region" description="Helical" evidence="7">
    <location>
        <begin position="381"/>
        <end position="402"/>
    </location>
</feature>
<evidence type="ECO:0000256" key="5">
    <source>
        <dbReference type="ARBA" id="ARBA00022989"/>
    </source>
</evidence>
<dbReference type="InterPro" id="IPR036259">
    <property type="entry name" value="MFS_trans_sf"/>
</dbReference>
<keyword evidence="10" id="KW-1185">Reference proteome</keyword>